<dbReference type="GO" id="GO:0006694">
    <property type="term" value="P:steroid biosynthetic process"/>
    <property type="evidence" value="ECO:0007669"/>
    <property type="project" value="InterPro"/>
</dbReference>
<reference evidence="4" key="1">
    <citation type="submission" date="2021-03" db="EMBL/GenBank/DDBJ databases">
        <title>Streptomyces strains.</title>
        <authorList>
            <person name="Lund M.B."/>
            <person name="Toerring T."/>
        </authorList>
    </citation>
    <scope>NUCLEOTIDE SEQUENCE</scope>
    <source>
        <strain evidence="4">JCM 4242</strain>
    </source>
</reference>
<keyword evidence="2" id="KW-0560">Oxidoreductase</keyword>
<dbReference type="Proteomes" id="UP000664781">
    <property type="component" value="Unassembled WGS sequence"/>
</dbReference>
<comment type="similarity">
    <text evidence="1">Belongs to the 3-beta-HSD family.</text>
</comment>
<keyword evidence="5" id="KW-1185">Reference proteome</keyword>
<dbReference type="AlphaFoldDB" id="A0A939FPR1"/>
<dbReference type="Pfam" id="PF01073">
    <property type="entry name" value="3Beta_HSD"/>
    <property type="match status" value="1"/>
</dbReference>
<dbReference type="Gene3D" id="3.40.50.720">
    <property type="entry name" value="NAD(P)-binding Rossmann-like Domain"/>
    <property type="match status" value="1"/>
</dbReference>
<evidence type="ECO:0000256" key="2">
    <source>
        <dbReference type="ARBA" id="ARBA00023002"/>
    </source>
</evidence>
<proteinExistence type="inferred from homology"/>
<dbReference type="GO" id="GO:0016616">
    <property type="term" value="F:oxidoreductase activity, acting on the CH-OH group of donors, NAD or NADP as acceptor"/>
    <property type="evidence" value="ECO:0007669"/>
    <property type="project" value="InterPro"/>
</dbReference>
<evidence type="ECO:0000256" key="1">
    <source>
        <dbReference type="ARBA" id="ARBA00009219"/>
    </source>
</evidence>
<dbReference type="EMBL" id="JAFMOF010000002">
    <property type="protein sequence ID" value="MBO0654531.1"/>
    <property type="molecule type" value="Genomic_DNA"/>
</dbReference>
<evidence type="ECO:0000313" key="5">
    <source>
        <dbReference type="Proteomes" id="UP000664781"/>
    </source>
</evidence>
<evidence type="ECO:0000259" key="3">
    <source>
        <dbReference type="Pfam" id="PF01073"/>
    </source>
</evidence>
<dbReference type="PANTHER" id="PTHR43245">
    <property type="entry name" value="BIFUNCTIONAL POLYMYXIN RESISTANCE PROTEIN ARNA"/>
    <property type="match status" value="1"/>
</dbReference>
<dbReference type="InterPro" id="IPR002225">
    <property type="entry name" value="3Beta_OHSteriod_DH/Estase"/>
</dbReference>
<gene>
    <name evidence="4" type="ORF">J1792_17610</name>
</gene>
<protein>
    <submittedName>
        <fullName evidence="4">NAD-dependent epimerase/dehydratase family protein</fullName>
    </submittedName>
</protein>
<feature type="domain" description="3-beta hydroxysteroid dehydrogenase/isomerase" evidence="3">
    <location>
        <begin position="4"/>
        <end position="252"/>
    </location>
</feature>
<name>A0A939FPR1_9ACTN</name>
<sequence>MRILVTGGSGFLGQALCRRLLAAGHTVRAFHRHHDPELAALGVEQRLGDIRDADAVRRAVAGHEAVLHTAARVAPGGAPARFHDVNVTGTRHVLDACRRHGVGTLIHTSSPSVVLGEDDIDGGDESLPYARDPLGPYPASKIAAECLVLTANGPGLATASLRPHCIWGPGDPHFVPRLLRAARCGVFPLPGGGRKRLDTVHIDNAAHAHLLALDRVTPGQPAAGRPYFITQDEPRTLAHWLTALFHALGYAPRLLPVPEPLARTAGAICDTGWRLLHLPGAPPVTRLVVAGALRAHWFDITAARSLLGYRPLVSTDEGLRHLRDARAAES</sequence>
<organism evidence="4 5">
    <name type="scientific">Streptomyces triculaminicus</name>
    <dbReference type="NCBI Taxonomy" id="2816232"/>
    <lineage>
        <taxon>Bacteria</taxon>
        <taxon>Bacillati</taxon>
        <taxon>Actinomycetota</taxon>
        <taxon>Actinomycetes</taxon>
        <taxon>Kitasatosporales</taxon>
        <taxon>Streptomycetaceae</taxon>
        <taxon>Streptomyces</taxon>
    </lineage>
</organism>
<dbReference type="PANTHER" id="PTHR43245:SF51">
    <property type="entry name" value="SHORT CHAIN DEHYDROGENASE_REDUCTASE FAMILY 42E, MEMBER 2"/>
    <property type="match status" value="1"/>
</dbReference>
<dbReference type="SUPFAM" id="SSF51735">
    <property type="entry name" value="NAD(P)-binding Rossmann-fold domains"/>
    <property type="match status" value="1"/>
</dbReference>
<comment type="caution">
    <text evidence="4">The sequence shown here is derived from an EMBL/GenBank/DDBJ whole genome shotgun (WGS) entry which is preliminary data.</text>
</comment>
<dbReference type="InterPro" id="IPR036291">
    <property type="entry name" value="NAD(P)-bd_dom_sf"/>
</dbReference>
<evidence type="ECO:0000313" key="4">
    <source>
        <dbReference type="EMBL" id="MBO0654531.1"/>
    </source>
</evidence>
<accession>A0A939FPR1</accession>
<dbReference type="RefSeq" id="WP_207247657.1">
    <property type="nucleotide sequence ID" value="NZ_JAFMOF010000002.1"/>
</dbReference>
<dbReference type="InterPro" id="IPR050177">
    <property type="entry name" value="Lipid_A_modif_metabolic_enz"/>
</dbReference>